<feature type="transmembrane region" description="Helical" evidence="1">
    <location>
        <begin position="583"/>
        <end position="607"/>
    </location>
</feature>
<dbReference type="Proteomes" id="UP000799770">
    <property type="component" value="Unassembled WGS sequence"/>
</dbReference>
<gene>
    <name evidence="3" type="ORF">BDV96DRAFT_640381</name>
</gene>
<dbReference type="PANTHER" id="PTHR35043:SF8">
    <property type="entry name" value="DUF4220 DOMAIN-CONTAINING PROTEIN"/>
    <property type="match status" value="1"/>
</dbReference>
<keyword evidence="1" id="KW-0812">Transmembrane</keyword>
<feature type="transmembrane region" description="Helical" evidence="1">
    <location>
        <begin position="238"/>
        <end position="259"/>
    </location>
</feature>
<evidence type="ECO:0000256" key="1">
    <source>
        <dbReference type="SAM" id="Phobius"/>
    </source>
</evidence>
<evidence type="ECO:0000313" key="3">
    <source>
        <dbReference type="EMBL" id="KAF2122333.1"/>
    </source>
</evidence>
<reference evidence="3" key="1">
    <citation type="journal article" date="2020" name="Stud. Mycol.">
        <title>101 Dothideomycetes genomes: a test case for predicting lifestyles and emergence of pathogens.</title>
        <authorList>
            <person name="Haridas S."/>
            <person name="Albert R."/>
            <person name="Binder M."/>
            <person name="Bloem J."/>
            <person name="Labutti K."/>
            <person name="Salamov A."/>
            <person name="Andreopoulos B."/>
            <person name="Baker S."/>
            <person name="Barry K."/>
            <person name="Bills G."/>
            <person name="Bluhm B."/>
            <person name="Cannon C."/>
            <person name="Castanera R."/>
            <person name="Culley D."/>
            <person name="Daum C."/>
            <person name="Ezra D."/>
            <person name="Gonzalez J."/>
            <person name="Henrissat B."/>
            <person name="Kuo A."/>
            <person name="Liang C."/>
            <person name="Lipzen A."/>
            <person name="Lutzoni F."/>
            <person name="Magnuson J."/>
            <person name="Mondo S."/>
            <person name="Nolan M."/>
            <person name="Ohm R."/>
            <person name="Pangilinan J."/>
            <person name="Park H.-J."/>
            <person name="Ramirez L."/>
            <person name="Alfaro M."/>
            <person name="Sun H."/>
            <person name="Tritt A."/>
            <person name="Yoshinaga Y."/>
            <person name="Zwiers L.-H."/>
            <person name="Turgeon B."/>
            <person name="Goodwin S."/>
            <person name="Spatafora J."/>
            <person name="Crous P."/>
            <person name="Grigoriev I."/>
        </authorList>
    </citation>
    <scope>NUCLEOTIDE SEQUENCE</scope>
    <source>
        <strain evidence="3">CBS 627.86</strain>
    </source>
</reference>
<proteinExistence type="predicted"/>
<feature type="transmembrane region" description="Helical" evidence="1">
    <location>
        <begin position="356"/>
        <end position="377"/>
    </location>
</feature>
<feature type="transmembrane region" description="Helical" evidence="1">
    <location>
        <begin position="52"/>
        <end position="72"/>
    </location>
</feature>
<dbReference type="OrthoDB" id="3800647at2759"/>
<evidence type="ECO:0000256" key="2">
    <source>
        <dbReference type="SAM" id="SignalP"/>
    </source>
</evidence>
<keyword evidence="1" id="KW-1133">Transmembrane helix</keyword>
<feature type="transmembrane region" description="Helical" evidence="1">
    <location>
        <begin position="265"/>
        <end position="285"/>
    </location>
</feature>
<feature type="transmembrane region" description="Helical" evidence="1">
    <location>
        <begin position="389"/>
        <end position="411"/>
    </location>
</feature>
<accession>A0A6A5ZTX9</accession>
<name>A0A6A5ZTX9_9PLEO</name>
<feature type="signal peptide" evidence="2">
    <location>
        <begin position="1"/>
        <end position="22"/>
    </location>
</feature>
<dbReference type="AlphaFoldDB" id="A0A6A5ZTX9"/>
<dbReference type="PANTHER" id="PTHR35043">
    <property type="entry name" value="TRANSCRIPTION FACTOR DOMAIN-CONTAINING PROTEIN"/>
    <property type="match status" value="1"/>
</dbReference>
<keyword evidence="2" id="KW-0732">Signal</keyword>
<dbReference type="EMBL" id="ML977311">
    <property type="protein sequence ID" value="KAF2122333.1"/>
    <property type="molecule type" value="Genomic_DNA"/>
</dbReference>
<organism evidence="3 4">
    <name type="scientific">Lophiotrema nucula</name>
    <dbReference type="NCBI Taxonomy" id="690887"/>
    <lineage>
        <taxon>Eukaryota</taxon>
        <taxon>Fungi</taxon>
        <taxon>Dikarya</taxon>
        <taxon>Ascomycota</taxon>
        <taxon>Pezizomycotina</taxon>
        <taxon>Dothideomycetes</taxon>
        <taxon>Pleosporomycetidae</taxon>
        <taxon>Pleosporales</taxon>
        <taxon>Lophiotremataceae</taxon>
        <taxon>Lophiotrema</taxon>
    </lineage>
</organism>
<keyword evidence="4" id="KW-1185">Reference proteome</keyword>
<sequence length="627" mass="71407">MAGSCYLHACCVIALLLTTAHCLDRTEASALPGPPVKVGWQNGPNERGTIDILWSCISIIIACTWTILHLNAPQYYDSTKVKVLRKLKWMVITILFPEFIFSKAICELRTAVNDTYAMTLEAEKINWTVRYGRRLQILHRLFNPRSPSDTLEKSDLNISRLTDQTTWTITHTYFANMGGMVSLRCLEDRGKRGGRVSLVPITTKRMLKCCIPGNHCHLQTLSSGLDEREIQDKSKADWLVKIYAVLQIGWLAISIITRLARSLPISQLEVVTVAFSGVAIVTYAANWPKPKDVDVPLLLKCPEAPAKICAHPGCNYTEHRQDRFTKRLLGSNKIYDAQTRMQNDAVDMDTELEIPLITYILTISAAIFGGIHCIAWTSEFPTPVERLLWLVTSILSATIPLAGLLASALIVRLNFSIAFQTRETLKHRFNKPRTDCTRHCGTYDETRVVYQDGDVYLMARDHLDGGTNFQKRCADRSGLYRWYHQFFHGPHPHDYLGAFLASVEFPSAYFSDVVFICQQHGRNHPRHKLVQLQHNRDTDLPTRFAETSWWSHYLNLYDDLDSLIKPLRKADRKIEDRKKLSRYITICSGILYAIVRLTILALALVALRQQDPSLYIETWTQNLPSIS</sequence>
<feature type="chain" id="PRO_5025418446" evidence="2">
    <location>
        <begin position="23"/>
        <end position="627"/>
    </location>
</feature>
<evidence type="ECO:0000313" key="4">
    <source>
        <dbReference type="Proteomes" id="UP000799770"/>
    </source>
</evidence>
<keyword evidence="1" id="KW-0472">Membrane</keyword>
<protein>
    <submittedName>
        <fullName evidence="3">Uncharacterized protein</fullName>
    </submittedName>
</protein>